<organism evidence="1 2">
    <name type="scientific">Petrolisthes manimaculis</name>
    <dbReference type="NCBI Taxonomy" id="1843537"/>
    <lineage>
        <taxon>Eukaryota</taxon>
        <taxon>Metazoa</taxon>
        <taxon>Ecdysozoa</taxon>
        <taxon>Arthropoda</taxon>
        <taxon>Crustacea</taxon>
        <taxon>Multicrustacea</taxon>
        <taxon>Malacostraca</taxon>
        <taxon>Eumalacostraca</taxon>
        <taxon>Eucarida</taxon>
        <taxon>Decapoda</taxon>
        <taxon>Pleocyemata</taxon>
        <taxon>Anomura</taxon>
        <taxon>Galatheoidea</taxon>
        <taxon>Porcellanidae</taxon>
        <taxon>Petrolisthes</taxon>
    </lineage>
</organism>
<name>A0AAE1UPL8_9EUCA</name>
<sequence>MVLLPWAAAGGLVDVGTELWYGDVNDGEGGRKEGLCVGRSAASGVGMKEWLGGRDGSSCSLFNSTPEGMRKLEMTEEEEGGGEM</sequence>
<proteinExistence type="predicted"/>
<keyword evidence="2" id="KW-1185">Reference proteome</keyword>
<protein>
    <submittedName>
        <fullName evidence="1">Uncharacterized protein</fullName>
    </submittedName>
</protein>
<gene>
    <name evidence="1" type="ORF">Pmani_003816</name>
</gene>
<evidence type="ECO:0000313" key="2">
    <source>
        <dbReference type="Proteomes" id="UP001292094"/>
    </source>
</evidence>
<accession>A0AAE1UPL8</accession>
<dbReference type="AlphaFoldDB" id="A0AAE1UPL8"/>
<dbReference type="EMBL" id="JAWZYT010000269">
    <property type="protein sequence ID" value="KAK4325609.1"/>
    <property type="molecule type" value="Genomic_DNA"/>
</dbReference>
<evidence type="ECO:0000313" key="1">
    <source>
        <dbReference type="EMBL" id="KAK4325609.1"/>
    </source>
</evidence>
<comment type="caution">
    <text evidence="1">The sequence shown here is derived from an EMBL/GenBank/DDBJ whole genome shotgun (WGS) entry which is preliminary data.</text>
</comment>
<reference evidence="1" key="1">
    <citation type="submission" date="2023-11" db="EMBL/GenBank/DDBJ databases">
        <title>Genome assemblies of two species of porcelain crab, Petrolisthes cinctipes and Petrolisthes manimaculis (Anomura: Porcellanidae).</title>
        <authorList>
            <person name="Angst P."/>
        </authorList>
    </citation>
    <scope>NUCLEOTIDE SEQUENCE</scope>
    <source>
        <strain evidence="1">PB745_02</strain>
        <tissue evidence="1">Gill</tissue>
    </source>
</reference>
<dbReference type="Proteomes" id="UP001292094">
    <property type="component" value="Unassembled WGS sequence"/>
</dbReference>